<dbReference type="CDD" id="cd18552">
    <property type="entry name" value="ABC_6TM_MsbA_like"/>
    <property type="match status" value="1"/>
</dbReference>
<dbReference type="SUPFAM" id="SSF52540">
    <property type="entry name" value="P-loop containing nucleoside triphosphate hydrolases"/>
    <property type="match status" value="1"/>
</dbReference>
<dbReference type="Proteomes" id="UP000249873">
    <property type="component" value="Chromosome"/>
</dbReference>
<dbReference type="EMBL" id="CP029480">
    <property type="protein sequence ID" value="AWV99422.1"/>
    <property type="molecule type" value="Genomic_DNA"/>
</dbReference>
<dbReference type="CDD" id="cd03251">
    <property type="entry name" value="ABCC_MsbA"/>
    <property type="match status" value="1"/>
</dbReference>
<keyword evidence="5 7" id="KW-1133">Transmembrane helix</keyword>
<dbReference type="Pfam" id="PF00005">
    <property type="entry name" value="ABC_tran"/>
    <property type="match status" value="1"/>
</dbReference>
<feature type="transmembrane region" description="Helical" evidence="7">
    <location>
        <begin position="21"/>
        <end position="43"/>
    </location>
</feature>
<feature type="domain" description="ABC transporter" evidence="8">
    <location>
        <begin position="370"/>
        <end position="603"/>
    </location>
</feature>
<evidence type="ECO:0000256" key="6">
    <source>
        <dbReference type="ARBA" id="ARBA00023136"/>
    </source>
</evidence>
<evidence type="ECO:0000313" key="11">
    <source>
        <dbReference type="Proteomes" id="UP000249873"/>
    </source>
</evidence>
<keyword evidence="11" id="KW-1185">Reference proteome</keyword>
<dbReference type="InterPro" id="IPR003439">
    <property type="entry name" value="ABC_transporter-like_ATP-bd"/>
</dbReference>
<dbReference type="GO" id="GO:0005886">
    <property type="term" value="C:plasma membrane"/>
    <property type="evidence" value="ECO:0007669"/>
    <property type="project" value="UniProtKB-SubCell"/>
</dbReference>
<dbReference type="InterPro" id="IPR027417">
    <property type="entry name" value="P-loop_NTPase"/>
</dbReference>
<dbReference type="PANTHER" id="PTHR43394:SF1">
    <property type="entry name" value="ATP-BINDING CASSETTE SUB-FAMILY B MEMBER 10, MITOCHONDRIAL"/>
    <property type="match status" value="1"/>
</dbReference>
<evidence type="ECO:0000259" key="8">
    <source>
        <dbReference type="PROSITE" id="PS50893"/>
    </source>
</evidence>
<reference evidence="10 11" key="1">
    <citation type="submission" date="2018-05" db="EMBL/GenBank/DDBJ databases">
        <title>Complete genome sequence of Arcticibacterium luteifluviistationis SM1504T, a cytophagaceae bacterium isolated from Arctic surface seawater.</title>
        <authorList>
            <person name="Li Y."/>
            <person name="Qin Q.-L."/>
        </authorList>
    </citation>
    <scope>NUCLEOTIDE SEQUENCE [LARGE SCALE GENOMIC DNA]</scope>
    <source>
        <strain evidence="10 11">SM1504</strain>
    </source>
</reference>
<dbReference type="PROSITE" id="PS50929">
    <property type="entry name" value="ABC_TM1F"/>
    <property type="match status" value="1"/>
</dbReference>
<dbReference type="KEGG" id="als:DJ013_15135"/>
<gene>
    <name evidence="10" type="ORF">DJ013_15135</name>
</gene>
<keyword evidence="3" id="KW-0547">Nucleotide-binding</keyword>
<evidence type="ECO:0000256" key="4">
    <source>
        <dbReference type="ARBA" id="ARBA00022840"/>
    </source>
</evidence>
<organism evidence="10 11">
    <name type="scientific">Arcticibacterium luteifluviistationis</name>
    <dbReference type="NCBI Taxonomy" id="1784714"/>
    <lineage>
        <taxon>Bacteria</taxon>
        <taxon>Pseudomonadati</taxon>
        <taxon>Bacteroidota</taxon>
        <taxon>Cytophagia</taxon>
        <taxon>Cytophagales</taxon>
        <taxon>Leadbetterellaceae</taxon>
        <taxon>Arcticibacterium</taxon>
    </lineage>
</organism>
<evidence type="ECO:0000256" key="7">
    <source>
        <dbReference type="SAM" id="Phobius"/>
    </source>
</evidence>
<evidence type="ECO:0000256" key="1">
    <source>
        <dbReference type="ARBA" id="ARBA00004651"/>
    </source>
</evidence>
<dbReference type="SUPFAM" id="SSF90123">
    <property type="entry name" value="ABC transporter transmembrane region"/>
    <property type="match status" value="1"/>
</dbReference>
<dbReference type="Gene3D" id="1.20.1560.10">
    <property type="entry name" value="ABC transporter type 1, transmembrane domain"/>
    <property type="match status" value="1"/>
</dbReference>
<proteinExistence type="predicted"/>
<dbReference type="GO" id="GO:0005524">
    <property type="term" value="F:ATP binding"/>
    <property type="evidence" value="ECO:0007669"/>
    <property type="project" value="UniProtKB-KW"/>
</dbReference>
<evidence type="ECO:0000256" key="2">
    <source>
        <dbReference type="ARBA" id="ARBA00022692"/>
    </source>
</evidence>
<evidence type="ECO:0000256" key="5">
    <source>
        <dbReference type="ARBA" id="ARBA00022989"/>
    </source>
</evidence>
<dbReference type="RefSeq" id="WP_111372791.1">
    <property type="nucleotide sequence ID" value="NZ_CP029480.1"/>
</dbReference>
<evidence type="ECO:0000313" key="10">
    <source>
        <dbReference type="EMBL" id="AWV99422.1"/>
    </source>
</evidence>
<dbReference type="InterPro" id="IPR039421">
    <property type="entry name" value="Type_1_exporter"/>
</dbReference>
<dbReference type="InterPro" id="IPR003593">
    <property type="entry name" value="AAA+_ATPase"/>
</dbReference>
<evidence type="ECO:0000256" key="3">
    <source>
        <dbReference type="ARBA" id="ARBA00022741"/>
    </source>
</evidence>
<comment type="subcellular location">
    <subcellularLocation>
        <location evidence="1">Cell membrane</location>
        <topology evidence="1">Multi-pass membrane protein</topology>
    </subcellularLocation>
</comment>
<keyword evidence="4 10" id="KW-0067">ATP-binding</keyword>
<feature type="transmembrane region" description="Helical" evidence="7">
    <location>
        <begin position="87"/>
        <end position="108"/>
    </location>
</feature>
<dbReference type="PANTHER" id="PTHR43394">
    <property type="entry name" value="ATP-DEPENDENT PERMEASE MDL1, MITOCHONDRIAL"/>
    <property type="match status" value="1"/>
</dbReference>
<dbReference type="InterPro" id="IPR036640">
    <property type="entry name" value="ABC1_TM_sf"/>
</dbReference>
<dbReference type="GO" id="GO:0015421">
    <property type="term" value="F:ABC-type oligopeptide transporter activity"/>
    <property type="evidence" value="ECO:0007669"/>
    <property type="project" value="TreeGrafter"/>
</dbReference>
<dbReference type="FunFam" id="3.40.50.300:FF:000218">
    <property type="entry name" value="Multidrug ABC transporter ATP-binding protein"/>
    <property type="match status" value="1"/>
</dbReference>
<keyword evidence="2 7" id="KW-0812">Transmembrane</keyword>
<dbReference type="InterPro" id="IPR017871">
    <property type="entry name" value="ABC_transporter-like_CS"/>
</dbReference>
<sequence>MNTYFKLLSYAGNLKKFVIPFLFTSLLAAVFGVLNLVLLKPILDVLFAQVDPEVISGMLQKPGNLSVLDWFNYYFAHFLETKGKLGALQFVCIILVLGIFIGNIFRYLSLRLLEGFKVNMVSNLRQAIFNKSLLLPIGFFNNQKKGDIISRITTDVQEVENSIANTFSAAIKELFLLVGYLIALFYMSFKLTLFALIVIPVTATFLGLMLKKLRHDAGEGQSRLSNIMSLMDETFGGMRVVKGFVAENFISKKFETENQGYKRSIFSYAAKRELANPFSEVVGVSMVASLLFYGGSLILSDQSTLDASTFMAYIALFSQVVRPAKTIAQAFSASQRGIASGDRILEVLNMEPEISDSPDAVTAKSFENTISFEDVSFAYEEGPAVLRNINFKLEKGKTVALVGQSGGGKSTLADLLPRFYEPTEGHIKLDGTDINDISQASLRSLMGIVTQDPVLFNDSIYNNITFGKDVSREDVLAAAKIANAHEFIEEQSEGYETIIGDRGVKLSGGQRQRISIARAILQNPPILILDEATSALDTESEKLVQDAITHLMKDRTSLVIAHRLSTIQHADEILVVDKGQIAERGTHQELYTKADGIYHKLVELQEI</sequence>
<dbReference type="InterPro" id="IPR011527">
    <property type="entry name" value="ABC1_TM_dom"/>
</dbReference>
<dbReference type="SMART" id="SM00382">
    <property type="entry name" value="AAA"/>
    <property type="match status" value="1"/>
</dbReference>
<evidence type="ECO:0000259" key="9">
    <source>
        <dbReference type="PROSITE" id="PS50929"/>
    </source>
</evidence>
<dbReference type="PROSITE" id="PS50893">
    <property type="entry name" value="ABC_TRANSPORTER_2"/>
    <property type="match status" value="1"/>
</dbReference>
<dbReference type="OrthoDB" id="9769115at2"/>
<feature type="domain" description="ABC transmembrane type-1" evidence="9">
    <location>
        <begin position="22"/>
        <end position="336"/>
    </location>
</feature>
<name>A0A2Z4GDL0_9BACT</name>
<accession>A0A2Z4GDL0</accession>
<protein>
    <submittedName>
        <fullName evidence="10">Antibiotic ABC transporter ATP-binding protein</fullName>
    </submittedName>
</protein>
<dbReference type="Pfam" id="PF00664">
    <property type="entry name" value="ABC_membrane"/>
    <property type="match status" value="1"/>
</dbReference>
<keyword evidence="6 7" id="KW-0472">Membrane</keyword>
<dbReference type="AlphaFoldDB" id="A0A2Z4GDL0"/>
<dbReference type="PROSITE" id="PS00211">
    <property type="entry name" value="ABC_TRANSPORTER_1"/>
    <property type="match status" value="1"/>
</dbReference>
<dbReference type="Gene3D" id="3.40.50.300">
    <property type="entry name" value="P-loop containing nucleotide triphosphate hydrolases"/>
    <property type="match status" value="1"/>
</dbReference>
<dbReference type="GO" id="GO:0016887">
    <property type="term" value="F:ATP hydrolysis activity"/>
    <property type="evidence" value="ECO:0007669"/>
    <property type="project" value="InterPro"/>
</dbReference>